<dbReference type="Gene3D" id="3.40.50.1580">
    <property type="entry name" value="Nucleoside phosphorylase domain"/>
    <property type="match status" value="1"/>
</dbReference>
<dbReference type="PANTHER" id="PTHR46082">
    <property type="entry name" value="ATP/GTP-BINDING PROTEIN-RELATED"/>
    <property type="match status" value="1"/>
</dbReference>
<name>A0A9P5HKP0_9HYPO</name>
<dbReference type="InterPro" id="IPR028994">
    <property type="entry name" value="Integrin_alpha_N"/>
</dbReference>
<dbReference type="GO" id="GO:0003824">
    <property type="term" value="F:catalytic activity"/>
    <property type="evidence" value="ECO:0007669"/>
    <property type="project" value="InterPro"/>
</dbReference>
<evidence type="ECO:0000259" key="4">
    <source>
        <dbReference type="Pfam" id="PF13472"/>
    </source>
</evidence>
<dbReference type="Gene3D" id="3.40.50.1110">
    <property type="entry name" value="SGNH hydrolase"/>
    <property type="match status" value="1"/>
</dbReference>
<dbReference type="SUPFAM" id="SSF69318">
    <property type="entry name" value="Integrin alpha N-terminal domain"/>
    <property type="match status" value="2"/>
</dbReference>
<proteinExistence type="predicted"/>
<reference evidence="5" key="1">
    <citation type="submission" date="2020-03" db="EMBL/GenBank/DDBJ databases">
        <title>Draft Genome Sequence of Cylindrodendrum hubeiense.</title>
        <authorList>
            <person name="Buettner E."/>
            <person name="Kellner H."/>
        </authorList>
    </citation>
    <scope>NUCLEOTIDE SEQUENCE</scope>
    <source>
        <strain evidence="5">IHI 201604</strain>
    </source>
</reference>
<feature type="region of interest" description="Disordered" evidence="2">
    <location>
        <begin position="903"/>
        <end position="950"/>
    </location>
</feature>
<evidence type="ECO:0000313" key="6">
    <source>
        <dbReference type="Proteomes" id="UP000722485"/>
    </source>
</evidence>
<feature type="region of interest" description="Disordered" evidence="2">
    <location>
        <begin position="1511"/>
        <end position="1536"/>
    </location>
</feature>
<feature type="domain" description="SGNH hydrolase-type esterase" evidence="4">
    <location>
        <begin position="61"/>
        <end position="251"/>
    </location>
</feature>
<feature type="signal peptide" evidence="3">
    <location>
        <begin position="1"/>
        <end position="26"/>
    </location>
</feature>
<keyword evidence="1 3" id="KW-0732">Signal</keyword>
<accession>A0A9P5HKP0</accession>
<sequence>MKLLRTKVVLLTVSLLSLSNFNAVLAAPSSELYNDEPSNLGQSTKETVQKRDTVALRILSLGASIMNGVGSSTYNGCRKPLRDALRTDGYEVDMVGSLHSTVTTGTMLDYEHEAVAGDILTQVRARVKNSVGFKANIVIINAGTNDGNTNNDISGVGSRMNNILNDLWAAGDMADTCIILSTLIPTTNTNGAANRDTINDQYRALVTERSGDGKCIYLADMDPGGEQWLQFDTDYLATESPHVHPNDLGHAKMAAVYHQAISKALGNGDVVAAADFAEGPSTCDKVAGTGIDAGGKTQRGSGYGDGIYYHNSEEMGILFTADSDWDRNQWKFGRLFDQDYDDLIAWISESDTSQVYAVWANSADGEGSFTQLNDFSTGLVCDAEGVYFIDMNDDGLDDWVCIASNGDAYLAINQGDGSRSAGKSPTFKLVSSTGLIKSNEGQGRDRVVLADVDGDGRGDYGIIDDSGDVYFWRNGWVTDKPKYWQALGLRFDGHTSGTRFEDINGDGRDDALYVATTGETWTYTNTRSCKVGSEGDGLNVAWRQGFYTGESSGSTHKGMAAYMNDDETNIRERVHFARIAGKSSIFGNLPKQDYVFMEHTELSSGKHRFQMRVWKNTGSGGTKLLADGNKYCNMMGHSNDMVDYVWAYSFGKMEMWANRGKGMISDSDADGYWDYKGTIWTPPSDMNRRDLHLQDWDGDGACDIIYANPDGGAVQVWINNYPSTGTWDWTHKTDPAPSLSCSEKSGLGIFDHAVRFADLTGNKRADYLCVQPDGTTTGFIHKDDDSFEDVGQIKVSDGYDRANYQYADVDGDGVDDLIWIEKFSGDAYVWYNEGRGDPDDLLGSSFSWRRQTAVAYAGNAAGTCEYFTDLDGNGRADEHFILGTLNNKAKTSLSPNCGLTDVTGDDDTMYGDLPTVPNSGSDTGDDDGEGDDDDDDDDDSDTIGDLSDYPARYVGSDWNCATSQDFFAPGTDVGNTDGGDTFCMAKWRDGIFPKLVEATAGENALCSIRVVFTDNSEMSVGKECADDWHHRRGTLEWTPFINYFTKFSLYDSGYKGGVGRIVAAMSDGQKIDAGKYYEDTPTQYEINRGDDNRGVLMGFLGTAGDRIDSLQPLFSSSSLKIVQLTNTTFDPSYEELNALPWGSRQMSVVSSIQDFENDGSIDVTMTGTITNTWTKIFRVGFQNTKGTDLGGEIGGTIGYEMTYQAGLPVGKWTHTGKGEITGKFVRTDVSRHVTANETDTIETLAFKFNDGNGYVVQTNGTYESALISQTMTRCYDAGDDDDLETEDDDYISGGMYCHDGTYIGETDIDLTEEDRNHSNPSLTPDFPKSCTVAIAMSESGVGLGFEPPASPTSEPTIDAYTIGWICALQEEYEAACRMLDEEFDGPETSNIHDDNSYVFGRIHKHLVVIGCMPNGRYGTSSATSVAKDMVRSFPKLRFALMVGIGGGAPTKERDIRLGDVVVSEPRGELGGVIQYDLGKQLQDGRFQRTGQLNSPPEVLLRALPAMRRLANDPRKPDKISEHLKRMDDMPDYQRPPDDRLYRPKYQHKTGKNCASCGSDDLEDRADRRADRQVTIHYGIIASANSLMKDAIERDRYAEDPELNVLCFEMEAGGLMNTFPCLVVRGICDYSDSHKNDDWHKYAALAAAAYTRELLHVVKPTSVDFMSPISQNGRLFYQTSLSSSSSQ</sequence>
<dbReference type="InterPro" id="IPR035994">
    <property type="entry name" value="Nucleoside_phosphorylase_sf"/>
</dbReference>
<dbReference type="PANTHER" id="PTHR46082:SF11">
    <property type="entry name" value="AAA+ ATPASE DOMAIN-CONTAINING PROTEIN-RELATED"/>
    <property type="match status" value="1"/>
</dbReference>
<dbReference type="GO" id="GO:0009116">
    <property type="term" value="P:nucleoside metabolic process"/>
    <property type="evidence" value="ECO:0007669"/>
    <property type="project" value="InterPro"/>
</dbReference>
<feature type="compositionally biased region" description="Acidic residues" evidence="2">
    <location>
        <begin position="923"/>
        <end position="942"/>
    </location>
</feature>
<evidence type="ECO:0000256" key="2">
    <source>
        <dbReference type="SAM" id="MobiDB-lite"/>
    </source>
</evidence>
<dbReference type="SUPFAM" id="SSF53167">
    <property type="entry name" value="Purine and uridine phosphorylases"/>
    <property type="match status" value="1"/>
</dbReference>
<dbReference type="InterPro" id="IPR053137">
    <property type="entry name" value="NLR-like"/>
</dbReference>
<dbReference type="InterPro" id="IPR013830">
    <property type="entry name" value="SGNH_hydro"/>
</dbReference>
<dbReference type="Pfam" id="PF13472">
    <property type="entry name" value="Lipase_GDSL_2"/>
    <property type="match status" value="1"/>
</dbReference>
<feature type="compositionally biased region" description="Basic and acidic residues" evidence="2">
    <location>
        <begin position="1511"/>
        <end position="1528"/>
    </location>
</feature>
<dbReference type="SUPFAM" id="SSF52266">
    <property type="entry name" value="SGNH hydrolase"/>
    <property type="match status" value="1"/>
</dbReference>
<feature type="chain" id="PRO_5040392390" description="SGNH hydrolase-type esterase domain-containing protein" evidence="3">
    <location>
        <begin position="27"/>
        <end position="1686"/>
    </location>
</feature>
<protein>
    <recommendedName>
        <fullName evidence="4">SGNH hydrolase-type esterase domain-containing protein</fullName>
    </recommendedName>
</protein>
<evidence type="ECO:0000256" key="1">
    <source>
        <dbReference type="ARBA" id="ARBA00022729"/>
    </source>
</evidence>
<dbReference type="Pfam" id="PF13517">
    <property type="entry name" value="FG-GAP_3"/>
    <property type="match status" value="1"/>
</dbReference>
<dbReference type="InterPro" id="IPR013517">
    <property type="entry name" value="FG-GAP"/>
</dbReference>
<organism evidence="5 6">
    <name type="scientific">Cylindrodendrum hubeiense</name>
    <dbReference type="NCBI Taxonomy" id="595255"/>
    <lineage>
        <taxon>Eukaryota</taxon>
        <taxon>Fungi</taxon>
        <taxon>Dikarya</taxon>
        <taxon>Ascomycota</taxon>
        <taxon>Pezizomycotina</taxon>
        <taxon>Sordariomycetes</taxon>
        <taxon>Hypocreomycetidae</taxon>
        <taxon>Hypocreales</taxon>
        <taxon>Nectriaceae</taxon>
        <taxon>Cylindrodendrum</taxon>
    </lineage>
</organism>
<evidence type="ECO:0000256" key="3">
    <source>
        <dbReference type="SAM" id="SignalP"/>
    </source>
</evidence>
<dbReference type="EMBL" id="JAANBB010000013">
    <property type="protein sequence ID" value="KAF7556324.1"/>
    <property type="molecule type" value="Genomic_DNA"/>
</dbReference>
<keyword evidence="6" id="KW-1185">Reference proteome</keyword>
<evidence type="ECO:0000313" key="5">
    <source>
        <dbReference type="EMBL" id="KAF7556324.1"/>
    </source>
</evidence>
<comment type="caution">
    <text evidence="5">The sequence shown here is derived from an EMBL/GenBank/DDBJ whole genome shotgun (WGS) entry which is preliminary data.</text>
</comment>
<dbReference type="OrthoDB" id="3915838at2759"/>
<dbReference type="Proteomes" id="UP000722485">
    <property type="component" value="Unassembled WGS sequence"/>
</dbReference>
<dbReference type="InterPro" id="IPR036514">
    <property type="entry name" value="SGNH_hydro_sf"/>
</dbReference>
<gene>
    <name evidence="5" type="ORF">G7Z17_g1541</name>
</gene>